<dbReference type="Proteomes" id="UP000005387">
    <property type="component" value="Unassembled WGS sequence"/>
</dbReference>
<evidence type="ECO:0000256" key="3">
    <source>
        <dbReference type="ARBA" id="ARBA00023315"/>
    </source>
</evidence>
<dbReference type="InterPro" id="IPR003679">
    <property type="entry name" value="Amioglycoside_AcTrfase"/>
</dbReference>
<comment type="similarity">
    <text evidence="1 4">Belongs to the antibiotic N-acetyltransferase family.</text>
</comment>
<dbReference type="STRING" id="717606.PaecuDRAFT_2591"/>
<protein>
    <recommendedName>
        <fullName evidence="4">Aminoglycoside N(3)-acetyltransferase</fullName>
        <ecNumber evidence="4">2.3.1.-</ecNumber>
    </recommendedName>
</protein>
<dbReference type="GO" id="GO:0046353">
    <property type="term" value="F:aminoglycoside 3-N-acetyltransferase activity"/>
    <property type="evidence" value="ECO:0007669"/>
    <property type="project" value="UniProtKB-EC"/>
</dbReference>
<evidence type="ECO:0000256" key="2">
    <source>
        <dbReference type="ARBA" id="ARBA00022679"/>
    </source>
</evidence>
<keyword evidence="2 4" id="KW-0808">Transferase</keyword>
<dbReference type="Pfam" id="PF02522">
    <property type="entry name" value="Antibiotic_NAT"/>
    <property type="match status" value="1"/>
</dbReference>
<dbReference type="SUPFAM" id="SSF110710">
    <property type="entry name" value="TTHA0583/YokD-like"/>
    <property type="match status" value="1"/>
</dbReference>
<keyword evidence="3 4" id="KW-0012">Acyltransferase</keyword>
<reference evidence="5 6" key="1">
    <citation type="submission" date="2010-07" db="EMBL/GenBank/DDBJ databases">
        <title>The draft genome of Paenibacillus curdlanolyticus YK9.</title>
        <authorList>
            <consortium name="US DOE Joint Genome Institute (JGI-PGF)"/>
            <person name="Lucas S."/>
            <person name="Copeland A."/>
            <person name="Lapidus A."/>
            <person name="Cheng J.-F."/>
            <person name="Bruce D."/>
            <person name="Goodwin L."/>
            <person name="Pitluck S."/>
            <person name="Land M.L."/>
            <person name="Hauser L."/>
            <person name="Chang Y.-J."/>
            <person name="Jeffries C."/>
            <person name="Anderson I.J."/>
            <person name="Johnson E."/>
            <person name="Loganathan U."/>
            <person name="Mulhopadhyay B."/>
            <person name="Kyrpides N."/>
            <person name="Woyke T.J."/>
        </authorList>
    </citation>
    <scope>NUCLEOTIDE SEQUENCE [LARGE SCALE GENOMIC DNA]</scope>
    <source>
        <strain evidence="5 6">YK9</strain>
    </source>
</reference>
<dbReference type="EC" id="2.3.1.-" evidence="4"/>
<dbReference type="PANTHER" id="PTHR11104:SF0">
    <property type="entry name" value="SPBETA PROPHAGE-DERIVED AMINOGLYCOSIDE N(3')-ACETYLTRANSFERASE-LIKE PROTEIN YOKD"/>
    <property type="match status" value="1"/>
</dbReference>
<dbReference type="AlphaFoldDB" id="E0IAA2"/>
<proteinExistence type="inferred from homology"/>
<evidence type="ECO:0000313" key="6">
    <source>
        <dbReference type="Proteomes" id="UP000005387"/>
    </source>
</evidence>
<dbReference type="GO" id="GO:0046677">
    <property type="term" value="P:response to antibiotic"/>
    <property type="evidence" value="ECO:0007669"/>
    <property type="project" value="UniProtKB-KW"/>
</dbReference>
<gene>
    <name evidence="5" type="ORF">PaecuDRAFT_2591</name>
</gene>
<evidence type="ECO:0000313" key="5">
    <source>
        <dbReference type="EMBL" id="EFM10679.1"/>
    </source>
</evidence>
<dbReference type="EMBL" id="AEDD01000006">
    <property type="protein sequence ID" value="EFM10679.1"/>
    <property type="molecule type" value="Genomic_DNA"/>
</dbReference>
<comment type="catalytic activity">
    <reaction evidence="4">
        <text>a 2-deoxystreptamine antibiotic + acetyl-CoA = an N(3)-acetyl-2-deoxystreptamine antibiotic + CoA + H(+)</text>
        <dbReference type="Rhea" id="RHEA:12665"/>
        <dbReference type="ChEBI" id="CHEBI:15378"/>
        <dbReference type="ChEBI" id="CHEBI:57287"/>
        <dbReference type="ChEBI" id="CHEBI:57288"/>
        <dbReference type="ChEBI" id="CHEBI:57921"/>
        <dbReference type="ChEBI" id="CHEBI:77452"/>
        <dbReference type="EC" id="2.3.1.81"/>
    </reaction>
</comment>
<dbReference type="InterPro" id="IPR028345">
    <property type="entry name" value="Antibiotic_NAT-like"/>
</dbReference>
<evidence type="ECO:0000256" key="4">
    <source>
        <dbReference type="RuleBase" id="RU365031"/>
    </source>
</evidence>
<dbReference type="eggNOG" id="COG2746">
    <property type="taxonomic scope" value="Bacteria"/>
</dbReference>
<dbReference type="PANTHER" id="PTHR11104">
    <property type="entry name" value="AMINOGLYCOSIDE N3-ACETYLTRANSFERASE"/>
    <property type="match status" value="1"/>
</dbReference>
<name>E0IAA2_9BACL</name>
<keyword evidence="6" id="KW-1185">Reference proteome</keyword>
<sequence length="271" mass="29902">MSEREIINRTELPITIHSIAQDLSRLGVKEGDTVLVHSSLSKLGWVCGGPQVAVHGLLQAIGTSGTLVMPAQSSDWSDPAEWGNPPVPPEWIEIIYKEWPPFDPALTPTRGMGRIAEVFRTFPGTLRSQHPQVSFCANGNHARMIIQDHPLSPQFGVQSPLGKLYDLDAKVLLLGVGYDKCTSFHLSETALAGMPTKQMGAAIVEEGKRVWKWFTDFAYDAEDFALIGEQLEQAVDVQRGKVGIAESRLFGIRDAVDFASQWLRVHRKTST</sequence>
<keyword evidence="4" id="KW-0046">Antibiotic resistance</keyword>
<accession>E0IAA2</accession>
<dbReference type="RefSeq" id="WP_006038583.1">
    <property type="nucleotide sequence ID" value="NZ_AEDD01000006.1"/>
</dbReference>
<dbReference type="OrthoDB" id="7330654at2"/>
<evidence type="ECO:0000256" key="1">
    <source>
        <dbReference type="ARBA" id="ARBA00006383"/>
    </source>
</evidence>
<organism evidence="5 6">
    <name type="scientific">Paenibacillus curdlanolyticus YK9</name>
    <dbReference type="NCBI Taxonomy" id="717606"/>
    <lineage>
        <taxon>Bacteria</taxon>
        <taxon>Bacillati</taxon>
        <taxon>Bacillota</taxon>
        <taxon>Bacilli</taxon>
        <taxon>Bacillales</taxon>
        <taxon>Paenibacillaceae</taxon>
        <taxon>Paenibacillus</taxon>
    </lineage>
</organism>